<feature type="transmembrane region" description="Helical" evidence="1">
    <location>
        <begin position="394"/>
        <end position="411"/>
    </location>
</feature>
<keyword evidence="1" id="KW-0472">Membrane</keyword>
<dbReference type="PANTHER" id="PTHR39200">
    <property type="entry name" value="HYPOTHETICAL EXPORTED PROTEIN"/>
    <property type="match status" value="1"/>
</dbReference>
<dbReference type="Gene3D" id="2.160.20.120">
    <property type="match status" value="1"/>
</dbReference>
<evidence type="ECO:0000259" key="2">
    <source>
        <dbReference type="Pfam" id="PF10988"/>
    </source>
</evidence>
<accession>A0ABD3ES66</accession>
<keyword evidence="4" id="KW-1185">Reference proteome</keyword>
<keyword evidence="1" id="KW-0812">Transmembrane</keyword>
<name>A0ABD3ES66_9STRA</name>
<evidence type="ECO:0000313" key="4">
    <source>
        <dbReference type="Proteomes" id="UP001632037"/>
    </source>
</evidence>
<dbReference type="Proteomes" id="UP001632037">
    <property type="component" value="Unassembled WGS sequence"/>
</dbReference>
<reference evidence="3 4" key="1">
    <citation type="submission" date="2024-09" db="EMBL/GenBank/DDBJ databases">
        <title>Genome sequencing and assembly of Phytophthora oleae, isolate VK10A, causative agent of rot of olive drupes.</title>
        <authorList>
            <person name="Conti Taguali S."/>
            <person name="Riolo M."/>
            <person name="La Spada F."/>
            <person name="Cacciola S.O."/>
            <person name="Dionisio G."/>
        </authorList>
    </citation>
    <scope>NUCLEOTIDE SEQUENCE [LARGE SCALE GENOMIC DNA]</scope>
    <source>
        <strain evidence="3 4">VK10A</strain>
    </source>
</reference>
<organism evidence="3 4">
    <name type="scientific">Phytophthora oleae</name>
    <dbReference type="NCBI Taxonomy" id="2107226"/>
    <lineage>
        <taxon>Eukaryota</taxon>
        <taxon>Sar</taxon>
        <taxon>Stramenopiles</taxon>
        <taxon>Oomycota</taxon>
        <taxon>Peronosporomycetes</taxon>
        <taxon>Peronosporales</taxon>
        <taxon>Peronosporaceae</taxon>
        <taxon>Phytophthora</taxon>
    </lineage>
</organism>
<sequence>MEILSGSASGMDINVTVASKSSRIPHWLAVHCEAGSSPSCDAQRVDAVTVRGSRNVFIRYEEMDGSWINEDNEVARVRVIKGDVRDKKDIIIHLGMINELLTLDITALKKTIEVVLLQKNQLQRVINQGSGDVVVEDNILSTMGPTLSIATLGSGDSFATSTETIRVDTVTLSSRGSGRLQTTFSEVRVSKFRAEYYSSGDMALFINSESDVDEFAVIAEGSGDACLSWDSPISVNQFQVEQIGSGDVSVGPRGACQSAKLSMQGPGELDVGGVQCDMVDVDLMSSGKVTVQATNYLDVEAYGNGQVKFTGATPHAIASRGNRQLFPTLVTDSYVPVNCKRHKVPAIKAKYAAVSTGVLASAELDSAESSSSVAAHSHTVGIYWNGKNQDKDNILPLVAIVFLVALILRWLNNSRRRAREEEQQPLLGAQRRVYV</sequence>
<protein>
    <recommendedName>
        <fullName evidence="2">Putative auto-transporter adhesin head GIN domain-containing protein</fullName>
    </recommendedName>
</protein>
<evidence type="ECO:0000313" key="3">
    <source>
        <dbReference type="EMBL" id="KAL3657029.1"/>
    </source>
</evidence>
<proteinExistence type="predicted"/>
<dbReference type="AlphaFoldDB" id="A0ABD3ES66"/>
<dbReference type="PANTHER" id="PTHR39200:SF1">
    <property type="entry name" value="AUTO-TRANSPORTER ADHESIN HEAD GIN DOMAIN-CONTAINING PROTEIN-RELATED"/>
    <property type="match status" value="1"/>
</dbReference>
<feature type="domain" description="Putative auto-transporter adhesin head GIN" evidence="2">
    <location>
        <begin position="199"/>
        <end position="311"/>
    </location>
</feature>
<dbReference type="EMBL" id="JBIMZQ010000070">
    <property type="protein sequence ID" value="KAL3657029.1"/>
    <property type="molecule type" value="Genomic_DNA"/>
</dbReference>
<evidence type="ECO:0000256" key="1">
    <source>
        <dbReference type="SAM" id="Phobius"/>
    </source>
</evidence>
<gene>
    <name evidence="3" type="ORF">V7S43_018077</name>
</gene>
<dbReference type="Pfam" id="PF10988">
    <property type="entry name" value="DUF2807"/>
    <property type="match status" value="1"/>
</dbReference>
<comment type="caution">
    <text evidence="3">The sequence shown here is derived from an EMBL/GenBank/DDBJ whole genome shotgun (WGS) entry which is preliminary data.</text>
</comment>
<keyword evidence="1" id="KW-1133">Transmembrane helix</keyword>
<dbReference type="InterPro" id="IPR021255">
    <property type="entry name" value="DUF2807"/>
</dbReference>